<dbReference type="PANTHER" id="PTHR12100">
    <property type="entry name" value="SEC10"/>
    <property type="match status" value="1"/>
</dbReference>
<reference evidence="4" key="1">
    <citation type="journal article" date="2019" name="G3 (Bethesda)">
        <title>Genome Assemblies of Two Rare Opportunistic Yeast Pathogens: Diutina rugosa (syn. Candida rugosa) and Trichomonascus ciferrii (syn. Candida ciferrii).</title>
        <authorList>
            <person name="Mixao V."/>
            <person name="Saus E."/>
            <person name="Hansen A.P."/>
            <person name="Lass-Florl C."/>
            <person name="Gabaldon T."/>
        </authorList>
    </citation>
    <scope>NUCLEOTIDE SEQUENCE</scope>
    <source>
        <strain evidence="4">CBS 4856</strain>
    </source>
</reference>
<sequence length="828" mass="93507">MSSNLTTFQPLKPQKSARASVWWHEPKIVGLICGHLSVPDLCRVACVNRRFKNAVYNEEIWTRRLRNLGLTSAEVENGPNNLINDVPSNSAVDVLEKFKWEKGKARIGYMHLFKIYGPLYYDIIESGRHQEPAVFQIYRDPNDQAKVLSQLKRFADSDDLETNHDENVASLHSMIDLFENAALGEFEQGYDQKDVLGRVKEYAGVLILLNGGDSCVQLFIQKHPLVSDKLPDNPQDFFSNNMLDKEKIQGYLKNIADSLNAQTSDIDNIFPPNIPVMLPLFEKILEDNIMELFTLIIEYAKEQDKRLYLYTVPELYMNLKWFKSLLKPCNNTGPQYSEQVSTLIDESMGLSAENYFSAEFQAFSDKCDEDIAKWSKESAEQEAATESFLWSNVARAQDKSDFLSSFKKVLMMPVSVIPFNTTTTATNSEKVEETNRPQTPSIPTTGNNSTQSLPLPQTPPTTELDAMVAVMNSKLEGIKTLFSLELALSLIRLGRDAIERIGKFTAMENKTSSDAKEECESIFVELVRQVGEKHVKAGFDKALDTLYKYNPQKFRQTVSDGEDHNAVEPLAIFAELVNIGDLIQQMIHVFFEEELALKKYIDRTDFLSPSVKAKKRFEQTLDNSVANGLNRGISVLIEQIDFVLITQQLGSDFNPLPMDNAIPGSSGAGGLIDIGPSGAAKQVVSLLSSHVKLLAGSTEKSVIDVFQQEIGVRFFHSICKHIKRQTISVEGSIKLISDLNYYYDFVLSLKQKEILPYFEALKEIGNLFLIDGSDAKELGKTLSDMSRFRGVLQPEEVYEFVQCRADWFQVKREVEKVMYGFGIDCMMM</sequence>
<dbReference type="AlphaFoldDB" id="A0A642V8M8"/>
<dbReference type="Pfam" id="PF12937">
    <property type="entry name" value="F-box-like"/>
    <property type="match status" value="1"/>
</dbReference>
<dbReference type="GO" id="GO:0000145">
    <property type="term" value="C:exocyst"/>
    <property type="evidence" value="ECO:0007669"/>
    <property type="project" value="TreeGrafter"/>
</dbReference>
<evidence type="ECO:0000313" key="4">
    <source>
        <dbReference type="EMBL" id="KAA8911167.1"/>
    </source>
</evidence>
<dbReference type="SUPFAM" id="SSF81383">
    <property type="entry name" value="F-box domain"/>
    <property type="match status" value="1"/>
</dbReference>
<dbReference type="VEuPathDB" id="FungiDB:TRICI_003889"/>
<dbReference type="InterPro" id="IPR009976">
    <property type="entry name" value="Sec10-like"/>
</dbReference>
<name>A0A642V8M8_9ASCO</name>
<dbReference type="Pfam" id="PF07393">
    <property type="entry name" value="Sec10_HB"/>
    <property type="match status" value="1"/>
</dbReference>
<protein>
    <recommendedName>
        <fullName evidence="6">F-box domain-containing protein</fullName>
    </recommendedName>
</protein>
<evidence type="ECO:0000259" key="3">
    <source>
        <dbReference type="Pfam" id="PF12937"/>
    </source>
</evidence>
<dbReference type="GO" id="GO:0006893">
    <property type="term" value="P:Golgi to plasma membrane transport"/>
    <property type="evidence" value="ECO:0007669"/>
    <property type="project" value="TreeGrafter"/>
</dbReference>
<accession>A0A642V8M8</accession>
<dbReference type="OrthoDB" id="5554140at2759"/>
<organism evidence="4 5">
    <name type="scientific">Trichomonascus ciferrii</name>
    <dbReference type="NCBI Taxonomy" id="44093"/>
    <lineage>
        <taxon>Eukaryota</taxon>
        <taxon>Fungi</taxon>
        <taxon>Dikarya</taxon>
        <taxon>Ascomycota</taxon>
        <taxon>Saccharomycotina</taxon>
        <taxon>Dipodascomycetes</taxon>
        <taxon>Dipodascales</taxon>
        <taxon>Trichomonascaceae</taxon>
        <taxon>Trichomonascus</taxon>
        <taxon>Trichomonascus ciferrii complex</taxon>
    </lineage>
</organism>
<evidence type="ECO:0000313" key="5">
    <source>
        <dbReference type="Proteomes" id="UP000761534"/>
    </source>
</evidence>
<evidence type="ECO:0008006" key="6">
    <source>
        <dbReference type="Google" id="ProtNLM"/>
    </source>
</evidence>
<dbReference type="Proteomes" id="UP000761534">
    <property type="component" value="Unassembled WGS sequence"/>
</dbReference>
<proteinExistence type="predicted"/>
<gene>
    <name evidence="4" type="ORF">TRICI_003889</name>
</gene>
<dbReference type="GO" id="GO:0006887">
    <property type="term" value="P:exocytosis"/>
    <property type="evidence" value="ECO:0007669"/>
    <property type="project" value="TreeGrafter"/>
</dbReference>
<dbReference type="InterPro" id="IPR048627">
    <property type="entry name" value="Sec10_HB"/>
</dbReference>
<dbReference type="InterPro" id="IPR001810">
    <property type="entry name" value="F-box_dom"/>
</dbReference>
<feature type="region of interest" description="Disordered" evidence="1">
    <location>
        <begin position="425"/>
        <end position="456"/>
    </location>
</feature>
<dbReference type="InterPro" id="IPR036047">
    <property type="entry name" value="F-box-like_dom_sf"/>
</dbReference>
<comment type="caution">
    <text evidence="4">The sequence shown here is derived from an EMBL/GenBank/DDBJ whole genome shotgun (WGS) entry which is preliminary data.</text>
</comment>
<feature type="domain" description="F-box" evidence="3">
    <location>
        <begin position="31"/>
        <end position="65"/>
    </location>
</feature>
<evidence type="ECO:0000259" key="2">
    <source>
        <dbReference type="Pfam" id="PF07393"/>
    </source>
</evidence>
<dbReference type="PANTHER" id="PTHR12100:SF1">
    <property type="entry name" value="RECYCLIN-1"/>
    <property type="match status" value="1"/>
</dbReference>
<keyword evidence="5" id="KW-1185">Reference proteome</keyword>
<evidence type="ECO:0000256" key="1">
    <source>
        <dbReference type="SAM" id="MobiDB-lite"/>
    </source>
</evidence>
<dbReference type="EMBL" id="SWFS01000291">
    <property type="protein sequence ID" value="KAA8911167.1"/>
    <property type="molecule type" value="Genomic_DNA"/>
</dbReference>
<dbReference type="Gene3D" id="1.20.1280.50">
    <property type="match status" value="1"/>
</dbReference>
<feature type="domain" description="Exocyst complex component Sec10-like alpha-helical bundle" evidence="2">
    <location>
        <begin position="144"/>
        <end position="814"/>
    </location>
</feature>
<feature type="compositionally biased region" description="Polar residues" evidence="1">
    <location>
        <begin position="436"/>
        <end position="448"/>
    </location>
</feature>